<dbReference type="InParanoid" id="A0A0G4GJR3"/>
<evidence type="ECO:0000256" key="2">
    <source>
        <dbReference type="ARBA" id="ARBA00007590"/>
    </source>
</evidence>
<dbReference type="AlphaFoldDB" id="A0A0G4GJR3"/>
<keyword evidence="8" id="KW-1185">Reference proteome</keyword>
<gene>
    <name evidence="7" type="ORF">Vbra_18041</name>
</gene>
<keyword evidence="5 6" id="KW-0472">Membrane</keyword>
<name>A0A0G4GJR3_VITBC</name>
<sequence length="125" mass="13068">MAKAAASASPHRLGGAIIIVFALIVLAGGVTGYVSEGSIPSIAMSSVFATLLTASGVMAMATARTGWLQFAMAVKLLLTIFFTVRFARSRVFLPSGLMGVVTVVAFGLLVYQVEKARQMDKRAVA</sequence>
<feature type="transmembrane region" description="Helical" evidence="6">
    <location>
        <begin position="67"/>
        <end position="86"/>
    </location>
</feature>
<dbReference type="InterPro" id="IPR005349">
    <property type="entry name" value="TMEM14"/>
</dbReference>
<reference evidence="7 8" key="1">
    <citation type="submission" date="2014-11" db="EMBL/GenBank/DDBJ databases">
        <authorList>
            <person name="Zhu J."/>
            <person name="Qi W."/>
            <person name="Song R."/>
        </authorList>
    </citation>
    <scope>NUCLEOTIDE SEQUENCE [LARGE SCALE GENOMIC DNA]</scope>
</reference>
<evidence type="ECO:0000256" key="1">
    <source>
        <dbReference type="ARBA" id="ARBA00004370"/>
    </source>
</evidence>
<dbReference type="Proteomes" id="UP000041254">
    <property type="component" value="Unassembled WGS sequence"/>
</dbReference>
<evidence type="ECO:0000256" key="5">
    <source>
        <dbReference type="ARBA" id="ARBA00023136"/>
    </source>
</evidence>
<dbReference type="PANTHER" id="PTHR12668">
    <property type="entry name" value="TRANSMEMBRANE PROTEIN 14, 15"/>
    <property type="match status" value="1"/>
</dbReference>
<keyword evidence="4 6" id="KW-1133">Transmembrane helix</keyword>
<dbReference type="VEuPathDB" id="CryptoDB:Vbra_18041"/>
<keyword evidence="3 6" id="KW-0812">Transmembrane</keyword>
<dbReference type="EMBL" id="CDMY01000688">
    <property type="protein sequence ID" value="CEM30164.1"/>
    <property type="molecule type" value="Genomic_DNA"/>
</dbReference>
<feature type="transmembrane region" description="Helical" evidence="6">
    <location>
        <begin position="92"/>
        <end position="111"/>
    </location>
</feature>
<dbReference type="Gene3D" id="1.10.10.1740">
    <property type="entry name" value="Transmembrane protein 14-like"/>
    <property type="match status" value="1"/>
</dbReference>
<evidence type="ECO:0000313" key="8">
    <source>
        <dbReference type="Proteomes" id="UP000041254"/>
    </source>
</evidence>
<organism evidence="7 8">
    <name type="scientific">Vitrella brassicaformis (strain CCMP3155)</name>
    <dbReference type="NCBI Taxonomy" id="1169540"/>
    <lineage>
        <taxon>Eukaryota</taxon>
        <taxon>Sar</taxon>
        <taxon>Alveolata</taxon>
        <taxon>Colpodellida</taxon>
        <taxon>Vitrellaceae</taxon>
        <taxon>Vitrella</taxon>
    </lineage>
</organism>
<dbReference type="InterPro" id="IPR044890">
    <property type="entry name" value="TMEM14_sf"/>
</dbReference>
<comment type="subcellular location">
    <subcellularLocation>
        <location evidence="1">Membrane</location>
    </subcellularLocation>
</comment>
<proteinExistence type="inferred from homology"/>
<evidence type="ECO:0000256" key="6">
    <source>
        <dbReference type="SAM" id="Phobius"/>
    </source>
</evidence>
<dbReference type="PANTHER" id="PTHR12668:SF43">
    <property type="entry name" value="TRANSMEMBRANE PROTEIN 14 HOMOLOG"/>
    <property type="match status" value="1"/>
</dbReference>
<evidence type="ECO:0000313" key="7">
    <source>
        <dbReference type="EMBL" id="CEM30164.1"/>
    </source>
</evidence>
<dbReference type="Pfam" id="PF03647">
    <property type="entry name" value="Tmemb_14"/>
    <property type="match status" value="1"/>
</dbReference>
<evidence type="ECO:0000256" key="3">
    <source>
        <dbReference type="ARBA" id="ARBA00022692"/>
    </source>
</evidence>
<evidence type="ECO:0000256" key="4">
    <source>
        <dbReference type="ARBA" id="ARBA00022989"/>
    </source>
</evidence>
<feature type="transmembrane region" description="Helical" evidence="6">
    <location>
        <begin position="39"/>
        <end position="60"/>
    </location>
</feature>
<dbReference type="GO" id="GO:0016020">
    <property type="term" value="C:membrane"/>
    <property type="evidence" value="ECO:0007669"/>
    <property type="project" value="UniProtKB-SubCell"/>
</dbReference>
<protein>
    <submittedName>
        <fullName evidence="7">Uncharacterized protein</fullName>
    </submittedName>
</protein>
<accession>A0A0G4GJR3</accession>
<comment type="similarity">
    <text evidence="2">Belongs to the TMEM14 family.</text>
</comment>
<feature type="transmembrane region" description="Helical" evidence="6">
    <location>
        <begin position="12"/>
        <end position="33"/>
    </location>
</feature>